<dbReference type="PROSITE" id="PS51257">
    <property type="entry name" value="PROKAR_LIPOPROTEIN"/>
    <property type="match status" value="1"/>
</dbReference>
<dbReference type="CDD" id="cd00158">
    <property type="entry name" value="RHOD"/>
    <property type="match status" value="1"/>
</dbReference>
<dbReference type="Proteomes" id="UP001596116">
    <property type="component" value="Unassembled WGS sequence"/>
</dbReference>
<feature type="signal peptide" evidence="1">
    <location>
        <begin position="1"/>
        <end position="23"/>
    </location>
</feature>
<accession>A0ABW1KZZ5</accession>
<evidence type="ECO:0000259" key="2">
    <source>
        <dbReference type="PROSITE" id="PS50206"/>
    </source>
</evidence>
<evidence type="ECO:0000313" key="4">
    <source>
        <dbReference type="Proteomes" id="UP001596116"/>
    </source>
</evidence>
<evidence type="ECO:0000256" key="1">
    <source>
        <dbReference type="SAM" id="SignalP"/>
    </source>
</evidence>
<dbReference type="Gene3D" id="3.40.250.10">
    <property type="entry name" value="Rhodanese-like domain"/>
    <property type="match status" value="1"/>
</dbReference>
<name>A0ABW1KZZ5_9PROT</name>
<reference evidence="3 4" key="1">
    <citation type="submission" date="2024-09" db="EMBL/GenBank/DDBJ databases">
        <authorList>
            <person name="Zhang Z.-H."/>
        </authorList>
    </citation>
    <scope>NUCLEOTIDE SEQUENCE [LARGE SCALE GENOMIC DNA]</scope>
    <source>
        <strain evidence="3 4">HHTR114</strain>
    </source>
</reference>
<protein>
    <submittedName>
        <fullName evidence="3">Rhodanese-like domain-containing protein</fullName>
    </submittedName>
</protein>
<dbReference type="InterPro" id="IPR036873">
    <property type="entry name" value="Rhodanese-like_dom_sf"/>
</dbReference>
<keyword evidence="4" id="KW-1185">Reference proteome</keyword>
<dbReference type="RefSeq" id="WP_379881137.1">
    <property type="nucleotide sequence ID" value="NZ_JBHPON010000003.1"/>
</dbReference>
<feature type="chain" id="PRO_5046753573" evidence="1">
    <location>
        <begin position="24"/>
        <end position="174"/>
    </location>
</feature>
<comment type="caution">
    <text evidence="3">The sequence shown here is derived from an EMBL/GenBank/DDBJ whole genome shotgun (WGS) entry which is preliminary data.</text>
</comment>
<organism evidence="3 4">
    <name type="scientific">Hyphococcus aureus</name>
    <dbReference type="NCBI Taxonomy" id="2666033"/>
    <lineage>
        <taxon>Bacteria</taxon>
        <taxon>Pseudomonadati</taxon>
        <taxon>Pseudomonadota</taxon>
        <taxon>Alphaproteobacteria</taxon>
        <taxon>Parvularculales</taxon>
        <taxon>Parvularculaceae</taxon>
        <taxon>Hyphococcus</taxon>
    </lineage>
</organism>
<evidence type="ECO:0000313" key="3">
    <source>
        <dbReference type="EMBL" id="MFC6037469.1"/>
    </source>
</evidence>
<sequence length="174" mass="19557">MMKSTLSPVLAFIFVTGILASCAADPQTRQTTNPNIDYPGFASLVSEVDDYRARRLIDLDTFLTYASDDDTIILDTRSADAFARGHLEGAVNLPFSDFTQEKLDKALGEKSRRILIYCNNNFENDAEPVPLKRVELALNIPTFINLYGYGYQNIYELEDVLSVADQRIRFVSSL</sequence>
<gene>
    <name evidence="3" type="ORF">ACFMB1_18075</name>
</gene>
<dbReference type="PROSITE" id="PS50206">
    <property type="entry name" value="RHODANESE_3"/>
    <property type="match status" value="1"/>
</dbReference>
<dbReference type="InterPro" id="IPR001763">
    <property type="entry name" value="Rhodanese-like_dom"/>
</dbReference>
<dbReference type="EMBL" id="JBHPON010000003">
    <property type="protein sequence ID" value="MFC6037469.1"/>
    <property type="molecule type" value="Genomic_DNA"/>
</dbReference>
<dbReference type="SUPFAM" id="SSF52821">
    <property type="entry name" value="Rhodanese/Cell cycle control phosphatase"/>
    <property type="match status" value="1"/>
</dbReference>
<proteinExistence type="predicted"/>
<feature type="domain" description="Rhodanese" evidence="2">
    <location>
        <begin position="67"/>
        <end position="119"/>
    </location>
</feature>
<keyword evidence="1" id="KW-0732">Signal</keyword>
<dbReference type="Pfam" id="PF00581">
    <property type="entry name" value="Rhodanese"/>
    <property type="match status" value="1"/>
</dbReference>